<dbReference type="SMART" id="SM00482">
    <property type="entry name" value="POLAc"/>
    <property type="match status" value="1"/>
</dbReference>
<evidence type="ECO:0000313" key="16">
    <source>
        <dbReference type="EMBL" id="PAP78155.1"/>
    </source>
</evidence>
<evidence type="ECO:0000256" key="11">
    <source>
        <dbReference type="ARBA" id="ARBA00049244"/>
    </source>
</evidence>
<dbReference type="InterPro" id="IPR043502">
    <property type="entry name" value="DNA/RNA_pol_sf"/>
</dbReference>
<feature type="domain" description="5'-3' exonuclease" evidence="14">
    <location>
        <begin position="40"/>
        <end position="306"/>
    </location>
</feature>
<evidence type="ECO:0000256" key="7">
    <source>
        <dbReference type="ARBA" id="ARBA00022763"/>
    </source>
</evidence>
<dbReference type="SUPFAM" id="SSF56672">
    <property type="entry name" value="DNA/RNA polymerases"/>
    <property type="match status" value="1"/>
</dbReference>
<evidence type="ECO:0000256" key="1">
    <source>
        <dbReference type="ARBA" id="ARBA00007705"/>
    </source>
</evidence>
<dbReference type="InterPro" id="IPR020045">
    <property type="entry name" value="DNA_polI_H3TH"/>
</dbReference>
<dbReference type="InterPro" id="IPR036397">
    <property type="entry name" value="RNaseH_sf"/>
</dbReference>
<keyword evidence="8" id="KW-0239">DNA-directed DNA polymerase</keyword>
<name>A0A271J5B8_9BACT</name>
<dbReference type="InterPro" id="IPR002421">
    <property type="entry name" value="5-3_exonuclease"/>
</dbReference>
<dbReference type="PANTHER" id="PTHR10133">
    <property type="entry name" value="DNA POLYMERASE I"/>
    <property type="match status" value="1"/>
</dbReference>
<organism evidence="16 17">
    <name type="scientific">Rubrivirga marina</name>
    <dbReference type="NCBI Taxonomy" id="1196024"/>
    <lineage>
        <taxon>Bacteria</taxon>
        <taxon>Pseudomonadati</taxon>
        <taxon>Rhodothermota</taxon>
        <taxon>Rhodothermia</taxon>
        <taxon>Rhodothermales</taxon>
        <taxon>Rubricoccaceae</taxon>
        <taxon>Rubrivirga</taxon>
    </lineage>
</organism>
<dbReference type="GO" id="GO:0003887">
    <property type="term" value="F:DNA-directed DNA polymerase activity"/>
    <property type="evidence" value="ECO:0007669"/>
    <property type="project" value="UniProtKB-KW"/>
</dbReference>
<dbReference type="AlphaFoldDB" id="A0A271J5B8"/>
<dbReference type="InterPro" id="IPR001098">
    <property type="entry name" value="DNA-dir_DNA_pol_A_palm_dom"/>
</dbReference>
<dbReference type="InterPro" id="IPR020046">
    <property type="entry name" value="5-3_exonucl_a-hlix_arch_N"/>
</dbReference>
<evidence type="ECO:0000256" key="10">
    <source>
        <dbReference type="ARBA" id="ARBA00023204"/>
    </source>
</evidence>
<evidence type="ECO:0000256" key="9">
    <source>
        <dbReference type="ARBA" id="ARBA00023125"/>
    </source>
</evidence>
<dbReference type="GO" id="GO:0008408">
    <property type="term" value="F:3'-5' exonuclease activity"/>
    <property type="evidence" value="ECO:0007669"/>
    <property type="project" value="InterPro"/>
</dbReference>
<gene>
    <name evidence="16" type="ORF">BSZ37_17805</name>
</gene>
<evidence type="ECO:0000256" key="12">
    <source>
        <dbReference type="SAM" id="MobiDB-lite"/>
    </source>
</evidence>
<accession>A0A271J5B8</accession>
<dbReference type="Pfam" id="PF00476">
    <property type="entry name" value="DNA_pol_A"/>
    <property type="match status" value="1"/>
</dbReference>
<evidence type="ECO:0000256" key="8">
    <source>
        <dbReference type="ARBA" id="ARBA00022932"/>
    </source>
</evidence>
<dbReference type="CDD" id="cd06139">
    <property type="entry name" value="DNA_polA_I_Ecoli_like_exo"/>
    <property type="match status" value="1"/>
</dbReference>
<dbReference type="PROSITE" id="PS00447">
    <property type="entry name" value="DNA_POLYMERASE_A"/>
    <property type="match status" value="1"/>
</dbReference>
<keyword evidence="4" id="KW-0808">Transferase</keyword>
<keyword evidence="5" id="KW-0548">Nucleotidyltransferase</keyword>
<evidence type="ECO:0000256" key="3">
    <source>
        <dbReference type="ARBA" id="ARBA00020311"/>
    </source>
</evidence>
<dbReference type="InterPro" id="IPR002298">
    <property type="entry name" value="DNA_polymerase_A"/>
</dbReference>
<dbReference type="PRINTS" id="PR00868">
    <property type="entry name" value="DNAPOLI"/>
</dbReference>
<evidence type="ECO:0000256" key="4">
    <source>
        <dbReference type="ARBA" id="ARBA00022679"/>
    </source>
</evidence>
<dbReference type="GO" id="GO:0008409">
    <property type="term" value="F:5'-3' exonuclease activity"/>
    <property type="evidence" value="ECO:0007669"/>
    <property type="project" value="InterPro"/>
</dbReference>
<dbReference type="CDD" id="cd08637">
    <property type="entry name" value="DNA_pol_A_pol_I_C"/>
    <property type="match status" value="1"/>
</dbReference>
<dbReference type="SMART" id="SM00475">
    <property type="entry name" value="53EXOc"/>
    <property type="match status" value="1"/>
</dbReference>
<dbReference type="Pfam" id="PF02739">
    <property type="entry name" value="5_3_exonuc_N"/>
    <property type="match status" value="1"/>
</dbReference>
<dbReference type="InterPro" id="IPR029060">
    <property type="entry name" value="PIN-like_dom_sf"/>
</dbReference>
<dbReference type="InterPro" id="IPR019760">
    <property type="entry name" value="DNA-dir_DNA_pol_A_CS"/>
</dbReference>
<dbReference type="EMBL" id="MQWD01000001">
    <property type="protein sequence ID" value="PAP78155.1"/>
    <property type="molecule type" value="Genomic_DNA"/>
</dbReference>
<comment type="caution">
    <text evidence="16">The sequence shown here is derived from an EMBL/GenBank/DDBJ whole genome shotgun (WGS) entry which is preliminary data.</text>
</comment>
<keyword evidence="17" id="KW-1185">Reference proteome</keyword>
<dbReference type="Gene3D" id="1.10.150.20">
    <property type="entry name" value="5' to 3' exonuclease, C-terminal subdomain"/>
    <property type="match status" value="2"/>
</dbReference>
<dbReference type="GO" id="GO:0006302">
    <property type="term" value="P:double-strand break repair"/>
    <property type="evidence" value="ECO:0007669"/>
    <property type="project" value="TreeGrafter"/>
</dbReference>
<dbReference type="FunFam" id="1.10.150.20:FF:000002">
    <property type="entry name" value="DNA polymerase I"/>
    <property type="match status" value="1"/>
</dbReference>
<evidence type="ECO:0000259" key="14">
    <source>
        <dbReference type="SMART" id="SM00475"/>
    </source>
</evidence>
<feature type="domain" description="DNA-directed DNA polymerase family A palm" evidence="15">
    <location>
        <begin position="779"/>
        <end position="985"/>
    </location>
</feature>
<dbReference type="Pfam" id="PF01367">
    <property type="entry name" value="5_3_exonuc"/>
    <property type="match status" value="1"/>
</dbReference>
<dbReference type="Proteomes" id="UP000216339">
    <property type="component" value="Unassembled WGS sequence"/>
</dbReference>
<evidence type="ECO:0000259" key="15">
    <source>
        <dbReference type="SMART" id="SM00482"/>
    </source>
</evidence>
<dbReference type="InterPro" id="IPR012337">
    <property type="entry name" value="RNaseH-like_sf"/>
</dbReference>
<proteinExistence type="inferred from homology"/>
<comment type="catalytic activity">
    <reaction evidence="11">
        <text>DNA(n) + a 2'-deoxyribonucleoside 5'-triphosphate = DNA(n+1) + diphosphate</text>
        <dbReference type="Rhea" id="RHEA:22508"/>
        <dbReference type="Rhea" id="RHEA-COMP:17339"/>
        <dbReference type="Rhea" id="RHEA-COMP:17340"/>
        <dbReference type="ChEBI" id="CHEBI:33019"/>
        <dbReference type="ChEBI" id="CHEBI:61560"/>
        <dbReference type="ChEBI" id="CHEBI:173112"/>
        <dbReference type="EC" id="2.7.7.7"/>
    </reaction>
</comment>
<dbReference type="Gene3D" id="1.20.1060.10">
    <property type="entry name" value="Taq DNA Polymerase, Chain T, domain 4"/>
    <property type="match status" value="1"/>
</dbReference>
<dbReference type="PANTHER" id="PTHR10133:SF27">
    <property type="entry name" value="DNA POLYMERASE NU"/>
    <property type="match status" value="1"/>
</dbReference>
<dbReference type="SUPFAM" id="SSF53098">
    <property type="entry name" value="Ribonuclease H-like"/>
    <property type="match status" value="1"/>
</dbReference>
<keyword evidence="7" id="KW-0227">DNA damage</keyword>
<evidence type="ECO:0000256" key="5">
    <source>
        <dbReference type="ARBA" id="ARBA00022695"/>
    </source>
</evidence>
<evidence type="ECO:0000259" key="13">
    <source>
        <dbReference type="SMART" id="SM00474"/>
    </source>
</evidence>
<dbReference type="InterPro" id="IPR008918">
    <property type="entry name" value="HhH2"/>
</dbReference>
<protein>
    <recommendedName>
        <fullName evidence="3">DNA polymerase I</fullName>
        <ecNumber evidence="2">2.7.7.7</ecNumber>
    </recommendedName>
</protein>
<dbReference type="SMART" id="SM00279">
    <property type="entry name" value="HhH2"/>
    <property type="match status" value="1"/>
</dbReference>
<dbReference type="InterPro" id="IPR002562">
    <property type="entry name" value="3'-5'_exonuclease_dom"/>
</dbReference>
<sequence length="1022" mass="113381">MADQPSLFDAADPAPEAEVVVSLPDDLDDDALDHLGDDSARETLFLADAMALAYRAFFSMKNATLNSPDGTDTRTLYGFTSALLKLLEDHQPEHIAVVFDKLGGKPTFRDQLYDDYKAHRPPMPPEIKSNIPLIKRLVEAFDIPVLEVEGVEADDVIGTLAKRAEDEGVDAVIFSADKDFRQLLSDRISMLRPPYMGETFDRETPETFREKYGGLEPPMFIDILALMGDASDNVPGVPGIGEKTAIKLLDQYGSVEALIEHADDLKGKRAREGMTDHADDARLSKKLVTIRCDVPLDLDWHTLRRTDPDLDEVEALFNEVGFGARLRNRVRDYAAGRQRKRADGQPGRAFTTLPEDDPSLSFDFGPYTPVTAMDEDAVEYTTVYEKDDLDAAVEVVDGAERLSFDTETTSTDPMHARLVGVSLAKQERRAVYLPTPLPDGTPEADALDAIRAALENPDLPKVGHNVKYDLEVLARHGVTVRGPLFDTMVAHYLLNPEASHKMDDVASFHLNYRPQPITDLIGTGKNAITMDQVPVEDVGPYACEDADVTLRLVPVLTEALREVDGGKGRLLQIAEEIEFPLVPVLAAMEMAGVKVDEKVLAEIREGLEAQMADLETQIYEQAGREFTIGSPKQIGEVLFNDPPTDEDHQAYQTWLQDMRDYEAGETPEGEKPKTKKQLSEEAPTFGLGLQPLGKTRTGQPKTDERVLSELAQEHVLPALILDWRQVSKLKSTYVDKLPELIHPDTGRVHTDYNQTVAATGRLSSTNPNLQNIPIRTDLGKEIRKAFVAEPGHVLMAADYAQIELRIIAHMSGDPDLIQAFAEEKDIHTATAARVFDVDYDDVTRGQRDRVKQVNYGIPYGISAFGLANRLRIGNKEAQALIDQYRQSYPRVIQFLDGLMEEARDRGYVETLLGRRRYVPQITSRNPNDRAYAERIAVNMPIQGTQADMIKIAMIAIHQGLADVSEGARMILQVHDELVFEVPEGDVDAVSQFVSEQMKAALPLGDVPIVVEVGVADNWLDAH</sequence>
<evidence type="ECO:0000256" key="6">
    <source>
        <dbReference type="ARBA" id="ARBA00022705"/>
    </source>
</evidence>
<feature type="domain" description="3'-5' exonuclease" evidence="13">
    <location>
        <begin position="380"/>
        <end position="561"/>
    </location>
</feature>
<keyword evidence="6" id="KW-0235">DNA replication</keyword>
<keyword evidence="10" id="KW-0234">DNA repair</keyword>
<evidence type="ECO:0000256" key="2">
    <source>
        <dbReference type="ARBA" id="ARBA00012417"/>
    </source>
</evidence>
<dbReference type="InterPro" id="IPR036279">
    <property type="entry name" value="5-3_exonuclease_C_sf"/>
</dbReference>
<dbReference type="Gene3D" id="3.30.70.370">
    <property type="match status" value="1"/>
</dbReference>
<dbReference type="Gene3D" id="3.30.420.10">
    <property type="entry name" value="Ribonuclease H-like superfamily/Ribonuclease H"/>
    <property type="match status" value="1"/>
</dbReference>
<dbReference type="SMART" id="SM00474">
    <property type="entry name" value="35EXOc"/>
    <property type="match status" value="1"/>
</dbReference>
<dbReference type="SUPFAM" id="SSF47807">
    <property type="entry name" value="5' to 3' exonuclease, C-terminal subdomain"/>
    <property type="match status" value="1"/>
</dbReference>
<dbReference type="FunFam" id="1.10.150.20:FF:000003">
    <property type="entry name" value="DNA polymerase I"/>
    <property type="match status" value="1"/>
</dbReference>
<comment type="similarity">
    <text evidence="1">Belongs to the DNA polymerase type-A family.</text>
</comment>
<evidence type="ECO:0000313" key="17">
    <source>
        <dbReference type="Proteomes" id="UP000216339"/>
    </source>
</evidence>
<keyword evidence="9" id="KW-0238">DNA-binding</keyword>
<feature type="region of interest" description="Disordered" evidence="12">
    <location>
        <begin position="336"/>
        <end position="355"/>
    </location>
</feature>
<dbReference type="EC" id="2.7.7.7" evidence="2"/>
<dbReference type="GO" id="GO:0003677">
    <property type="term" value="F:DNA binding"/>
    <property type="evidence" value="ECO:0007669"/>
    <property type="project" value="UniProtKB-KW"/>
</dbReference>
<dbReference type="Pfam" id="PF01612">
    <property type="entry name" value="DNA_pol_A_exo1"/>
    <property type="match status" value="1"/>
</dbReference>
<dbReference type="RefSeq" id="WP_179299740.1">
    <property type="nucleotide sequence ID" value="NZ_MQWD01000001.1"/>
</dbReference>
<dbReference type="CDD" id="cd09859">
    <property type="entry name" value="PIN_53EXO"/>
    <property type="match status" value="1"/>
</dbReference>
<reference evidence="16 17" key="1">
    <citation type="submission" date="2016-11" db="EMBL/GenBank/DDBJ databases">
        <title>Study of marine rhodopsin-containing bacteria.</title>
        <authorList>
            <person name="Yoshizawa S."/>
            <person name="Kumagai Y."/>
            <person name="Kogure K."/>
        </authorList>
    </citation>
    <scope>NUCLEOTIDE SEQUENCE [LARGE SCALE GENOMIC DNA]</scope>
    <source>
        <strain evidence="16 17">SAORIC-28</strain>
    </source>
</reference>
<dbReference type="GO" id="GO:0006261">
    <property type="term" value="P:DNA-templated DNA replication"/>
    <property type="evidence" value="ECO:0007669"/>
    <property type="project" value="InterPro"/>
</dbReference>
<dbReference type="SUPFAM" id="SSF88723">
    <property type="entry name" value="PIN domain-like"/>
    <property type="match status" value="1"/>
</dbReference>
<dbReference type="Gene3D" id="3.40.50.1010">
    <property type="entry name" value="5'-nuclease"/>
    <property type="match status" value="1"/>
</dbReference>
<dbReference type="CDD" id="cd09898">
    <property type="entry name" value="H3TH_53EXO"/>
    <property type="match status" value="1"/>
</dbReference>